<dbReference type="AlphaFoldDB" id="A0A917UKZ5"/>
<sequence>MTGAALEAEKRELRQLAGVQAYTLWLSLYADDPAGETAELGALLSRNGHDLRLAAADLLDGVIDGAETIRRLKVEGELDVEFSPATYADKAARLRAQVATSAAAGRKFGPPLAGILAGRSDVPQAFRLSDSQQAGGLPDREAP</sequence>
<dbReference type="EMBL" id="BMOE01000001">
    <property type="protein sequence ID" value="GGJ65323.1"/>
    <property type="molecule type" value="Genomic_DNA"/>
</dbReference>
<proteinExistence type="predicted"/>
<accession>A0A917UKZ5</accession>
<keyword evidence="2" id="KW-1185">Reference proteome</keyword>
<comment type="caution">
    <text evidence="1">The sequence shown here is derived from an EMBL/GenBank/DDBJ whole genome shotgun (WGS) entry which is preliminary data.</text>
</comment>
<evidence type="ECO:0000313" key="1">
    <source>
        <dbReference type="EMBL" id="GGJ65323.1"/>
    </source>
</evidence>
<organism evidence="1 2">
    <name type="scientific">Deinococcus aquiradiocola</name>
    <dbReference type="NCBI Taxonomy" id="393059"/>
    <lineage>
        <taxon>Bacteria</taxon>
        <taxon>Thermotogati</taxon>
        <taxon>Deinococcota</taxon>
        <taxon>Deinococci</taxon>
        <taxon>Deinococcales</taxon>
        <taxon>Deinococcaceae</taxon>
        <taxon>Deinococcus</taxon>
    </lineage>
</organism>
<name>A0A917UKZ5_9DEIO</name>
<reference evidence="1" key="1">
    <citation type="journal article" date="2014" name="Int. J. Syst. Evol. Microbiol.">
        <title>Complete genome sequence of Corynebacterium casei LMG S-19264T (=DSM 44701T), isolated from a smear-ripened cheese.</title>
        <authorList>
            <consortium name="US DOE Joint Genome Institute (JGI-PGF)"/>
            <person name="Walter F."/>
            <person name="Albersmeier A."/>
            <person name="Kalinowski J."/>
            <person name="Ruckert C."/>
        </authorList>
    </citation>
    <scope>NUCLEOTIDE SEQUENCE</scope>
    <source>
        <strain evidence="1">JCM 14371</strain>
    </source>
</reference>
<dbReference type="Proteomes" id="UP000635726">
    <property type="component" value="Unassembled WGS sequence"/>
</dbReference>
<dbReference type="RefSeq" id="WP_188960756.1">
    <property type="nucleotide sequence ID" value="NZ_BMOE01000001.1"/>
</dbReference>
<reference evidence="1" key="2">
    <citation type="submission" date="2020-09" db="EMBL/GenBank/DDBJ databases">
        <authorList>
            <person name="Sun Q."/>
            <person name="Ohkuma M."/>
        </authorList>
    </citation>
    <scope>NUCLEOTIDE SEQUENCE</scope>
    <source>
        <strain evidence="1">JCM 14371</strain>
    </source>
</reference>
<protein>
    <submittedName>
        <fullName evidence="1">Uncharacterized protein</fullName>
    </submittedName>
</protein>
<gene>
    <name evidence="1" type="ORF">GCM10008939_06560</name>
</gene>
<evidence type="ECO:0000313" key="2">
    <source>
        <dbReference type="Proteomes" id="UP000635726"/>
    </source>
</evidence>